<name>A0AA97P7Q8_PYRO3</name>
<reference evidence="1" key="1">
    <citation type="journal article" date="2012" name="PLoS Genet.">
        <title>Comparative analysis of the genomes of two field isolates of the rice blast fungus Magnaporthe oryzae.</title>
        <authorList>
            <person name="Xue M."/>
            <person name="Yang J."/>
            <person name="Li Z."/>
            <person name="Hu S."/>
            <person name="Yao N."/>
            <person name="Dean R.A."/>
            <person name="Zhao W."/>
            <person name="Shen M."/>
            <person name="Zhang H."/>
            <person name="Li C."/>
            <person name="Liu L."/>
            <person name="Cao L."/>
            <person name="Xu X."/>
            <person name="Xing Y."/>
            <person name="Hsiang T."/>
            <person name="Zhang Z."/>
            <person name="Xu J.R."/>
            <person name="Peng Y.L."/>
        </authorList>
    </citation>
    <scope>NUCLEOTIDE SEQUENCE</scope>
    <source>
        <strain evidence="1">Y34</strain>
    </source>
</reference>
<dbReference type="EMBL" id="JH793414">
    <property type="protein sequence ID" value="ELQ43578.1"/>
    <property type="molecule type" value="Genomic_DNA"/>
</dbReference>
<dbReference type="Proteomes" id="UP000011086">
    <property type="component" value="Unassembled WGS sequence"/>
</dbReference>
<evidence type="ECO:0000313" key="1">
    <source>
        <dbReference type="EMBL" id="ELQ43578.1"/>
    </source>
</evidence>
<proteinExistence type="predicted"/>
<gene>
    <name evidence="1" type="ORF">OOU_Y34scaffold00141g1</name>
</gene>
<sequence>MEIICVEVQELESCYDGLGYKYSVQFGENAARNVALHCSHTETERPKDKHFVGAILSLDSEMVLWESYPSTTRVVCLLFDSLNVPKAFEFQVMPDTVLPDIHLQHDVAVIAGWGWIRFYTRSLHSHVVEVDPKPNFAMA</sequence>
<dbReference type="AlphaFoldDB" id="A0AA97P7Q8"/>
<accession>A0AA97P7Q8</accession>
<organism evidence="1">
    <name type="scientific">Pyricularia oryzae (strain Y34)</name>
    <name type="common">Rice blast fungus</name>
    <name type="synonym">Magnaporthe oryzae</name>
    <dbReference type="NCBI Taxonomy" id="1143189"/>
    <lineage>
        <taxon>Eukaryota</taxon>
        <taxon>Fungi</taxon>
        <taxon>Dikarya</taxon>
        <taxon>Ascomycota</taxon>
        <taxon>Pezizomycotina</taxon>
        <taxon>Sordariomycetes</taxon>
        <taxon>Sordariomycetidae</taxon>
        <taxon>Magnaporthales</taxon>
        <taxon>Pyriculariaceae</taxon>
        <taxon>Pyricularia</taxon>
    </lineage>
</organism>
<protein>
    <submittedName>
        <fullName evidence="1">Uncharacterized protein</fullName>
    </submittedName>
</protein>